<dbReference type="OrthoDB" id="9801441at2"/>
<evidence type="ECO:0000259" key="4">
    <source>
        <dbReference type="PROSITE" id="PS50893"/>
    </source>
</evidence>
<dbReference type="Pfam" id="PF00005">
    <property type="entry name" value="ABC_tran"/>
    <property type="match status" value="2"/>
</dbReference>
<dbReference type="STRING" id="270498.CHK_1895"/>
<dbReference type="PROSITE" id="PS00211">
    <property type="entry name" value="ABC_TRANSPORTER_1"/>
    <property type="match status" value="2"/>
</dbReference>
<gene>
    <name evidence="5" type="ORF">CHK_1895</name>
</gene>
<dbReference type="Gene3D" id="3.40.50.300">
    <property type="entry name" value="P-loop containing nucleotide triphosphate hydrolases"/>
    <property type="match status" value="2"/>
</dbReference>
<dbReference type="NCBIfam" id="NF000355">
    <property type="entry name" value="ribo_prot_ABC_F"/>
    <property type="match status" value="1"/>
</dbReference>
<dbReference type="InterPro" id="IPR051309">
    <property type="entry name" value="ABCF_ATPase"/>
</dbReference>
<dbReference type="CDD" id="cd03221">
    <property type="entry name" value="ABCF_EF-3"/>
    <property type="match status" value="2"/>
</dbReference>
<dbReference type="AlphaFoldDB" id="A0A0M2NI20"/>
<dbReference type="InterPro" id="IPR003593">
    <property type="entry name" value="AAA+_ATPase"/>
</dbReference>
<protein>
    <submittedName>
        <fullName evidence="5">ABC transporter, ATP-binding protein</fullName>
    </submittedName>
</protein>
<dbReference type="RefSeq" id="WP_046443751.1">
    <property type="nucleotide sequence ID" value="NZ_LAYJ01000103.1"/>
</dbReference>
<keyword evidence="1" id="KW-0547">Nucleotide-binding</keyword>
<proteinExistence type="predicted"/>
<sequence>MLVSITDVTVAYGETEILNHITANINAGDKIGLIGANGAGKTTLLKTIVRRILPEEGNVTHKADLSIGYLEQNSGLVADHTIIEEMRTVFAKALAAGKKMRELEKQMSLHPEDKALQTAYAQAQTNFEASDGYQVEVKIKKILNGMGFADKACDTNISTLSGGEKTRLAIAKLLLMDPELLILDEPTNHLDFKTLMWLEDYLNGYKGAVLIVSHDRYFLDKLAQKIWEVDDTELTEYTGNYTQYKQLKADYISFQMKEYEKQSRQIAHMEDYVARNLTRASTAKSAQSRVKKLSSMERIRKPKTSVKAPSFNFTFTQRPVNDILTVTGLTLAVGEEKTILARDIGMEMKRGEKAAIIGDNGTGKSTLMKKLVAVANGEADTAVAFGKNTLVGYYDQENKNMTPGKTVLQEIWDAYPSLLEYGSRSMLGRVLLTGEDVFKKVGELSGGERAKVGLALLMCGEYNVLLLDEPTNHLDLPARESLEAALKEYTGTLLFVSHDRYFINALAGKIYEIAGGGINEFDGTFDEYRELKEQEEQQEAASREAAEKKTKTVSEIAEVKNPKQRRAQEAKRRERISSLEKNIAEIEARETQLNMEIAENAADFELIGRNCAELEELKARHEELMEEWLLISEEE</sequence>
<dbReference type="SMART" id="SM00382">
    <property type="entry name" value="AAA"/>
    <property type="match status" value="2"/>
</dbReference>
<dbReference type="PANTHER" id="PTHR42855">
    <property type="entry name" value="ABC TRANSPORTER ATP-BINDING SUBUNIT"/>
    <property type="match status" value="1"/>
</dbReference>
<evidence type="ECO:0000313" key="5">
    <source>
        <dbReference type="EMBL" id="KKI50601.1"/>
    </source>
</evidence>
<dbReference type="InterPro" id="IPR032781">
    <property type="entry name" value="ABC_tran_Xtn"/>
</dbReference>
<dbReference type="Proteomes" id="UP000034076">
    <property type="component" value="Unassembled WGS sequence"/>
</dbReference>
<name>A0A0M2NI20_9FIRM</name>
<feature type="domain" description="ABC transporter" evidence="4">
    <location>
        <begin position="324"/>
        <end position="540"/>
    </location>
</feature>
<keyword evidence="6" id="KW-1185">Reference proteome</keyword>
<evidence type="ECO:0000256" key="1">
    <source>
        <dbReference type="ARBA" id="ARBA00022741"/>
    </source>
</evidence>
<comment type="caution">
    <text evidence="5">The sequence shown here is derived from an EMBL/GenBank/DDBJ whole genome shotgun (WGS) entry which is preliminary data.</text>
</comment>
<accession>A0A0M2NI20</accession>
<dbReference type="SUPFAM" id="SSF52540">
    <property type="entry name" value="P-loop containing nucleoside triphosphate hydrolases"/>
    <property type="match status" value="2"/>
</dbReference>
<dbReference type="InterPro" id="IPR017871">
    <property type="entry name" value="ABC_transporter-like_CS"/>
</dbReference>
<reference evidence="5 6" key="1">
    <citation type="submission" date="2015-04" db="EMBL/GenBank/DDBJ databases">
        <title>Draft genome sequence of bacteremic isolate Catabacter hongkongensis type strain HKU16T.</title>
        <authorList>
            <person name="Lau S.K."/>
            <person name="Teng J.L."/>
            <person name="Huang Y."/>
            <person name="Curreem S.O."/>
            <person name="Tsui S.K."/>
            <person name="Woo P.C."/>
        </authorList>
    </citation>
    <scope>NUCLEOTIDE SEQUENCE [LARGE SCALE GENOMIC DNA]</scope>
    <source>
        <strain evidence="5 6">HKU16</strain>
    </source>
</reference>
<dbReference type="GO" id="GO:0016887">
    <property type="term" value="F:ATP hydrolysis activity"/>
    <property type="evidence" value="ECO:0007669"/>
    <property type="project" value="InterPro"/>
</dbReference>
<feature type="domain" description="ABC transporter" evidence="4">
    <location>
        <begin position="3"/>
        <end position="256"/>
    </location>
</feature>
<dbReference type="Pfam" id="PF12848">
    <property type="entry name" value="ABC_tran_Xtn"/>
    <property type="match status" value="1"/>
</dbReference>
<evidence type="ECO:0000256" key="2">
    <source>
        <dbReference type="ARBA" id="ARBA00022840"/>
    </source>
</evidence>
<dbReference type="InterPro" id="IPR027417">
    <property type="entry name" value="P-loop_NTPase"/>
</dbReference>
<keyword evidence="3" id="KW-0175">Coiled coil</keyword>
<dbReference type="GO" id="GO:0005524">
    <property type="term" value="F:ATP binding"/>
    <property type="evidence" value="ECO:0007669"/>
    <property type="project" value="UniProtKB-KW"/>
</dbReference>
<keyword evidence="2 5" id="KW-0067">ATP-binding</keyword>
<evidence type="ECO:0000256" key="3">
    <source>
        <dbReference type="SAM" id="Coils"/>
    </source>
</evidence>
<dbReference type="PROSITE" id="PS50893">
    <property type="entry name" value="ABC_TRANSPORTER_2"/>
    <property type="match status" value="2"/>
</dbReference>
<dbReference type="FunFam" id="3.40.50.300:FF:000011">
    <property type="entry name" value="Putative ABC transporter ATP-binding component"/>
    <property type="match status" value="1"/>
</dbReference>
<dbReference type="InterPro" id="IPR003439">
    <property type="entry name" value="ABC_transporter-like_ATP-bd"/>
</dbReference>
<dbReference type="PANTHER" id="PTHR42855:SF2">
    <property type="entry name" value="DRUG RESISTANCE ABC TRANSPORTER,ATP-BINDING PROTEIN"/>
    <property type="match status" value="1"/>
</dbReference>
<dbReference type="EMBL" id="LAYJ01000103">
    <property type="protein sequence ID" value="KKI50601.1"/>
    <property type="molecule type" value="Genomic_DNA"/>
</dbReference>
<feature type="coiled-coil region" evidence="3">
    <location>
        <begin position="518"/>
        <end position="634"/>
    </location>
</feature>
<organism evidence="5 6">
    <name type="scientific">Christensenella hongkongensis</name>
    <dbReference type="NCBI Taxonomy" id="270498"/>
    <lineage>
        <taxon>Bacteria</taxon>
        <taxon>Bacillati</taxon>
        <taxon>Bacillota</taxon>
        <taxon>Clostridia</taxon>
        <taxon>Christensenellales</taxon>
        <taxon>Christensenellaceae</taxon>
        <taxon>Christensenella</taxon>
    </lineage>
</organism>
<dbReference type="PATRIC" id="fig|270498.16.peg.1584"/>
<evidence type="ECO:0000313" key="6">
    <source>
        <dbReference type="Proteomes" id="UP000034076"/>
    </source>
</evidence>